<dbReference type="EMBL" id="LPUX01000042">
    <property type="protein sequence ID" value="OAP44247.1"/>
    <property type="molecule type" value="Genomic_DNA"/>
</dbReference>
<dbReference type="GO" id="GO:0016163">
    <property type="term" value="F:nitrogenase activity"/>
    <property type="evidence" value="ECO:0007669"/>
    <property type="project" value="InterPro"/>
</dbReference>
<dbReference type="AlphaFoldDB" id="A0A178Y9W6"/>
<dbReference type="RefSeq" id="WP_014857641.1">
    <property type="nucleotide sequence ID" value="NZ_LPUX01000042.1"/>
</dbReference>
<organism evidence="8 9">
    <name type="scientific">Sinorhizobium glycinis</name>
    <dbReference type="NCBI Taxonomy" id="1472378"/>
    <lineage>
        <taxon>Bacteria</taxon>
        <taxon>Pseudomonadati</taxon>
        <taxon>Pseudomonadota</taxon>
        <taxon>Alphaproteobacteria</taxon>
        <taxon>Hyphomicrobiales</taxon>
        <taxon>Rhizobiaceae</taxon>
        <taxon>Sinorhizobium/Ensifer group</taxon>
        <taxon>Sinorhizobium</taxon>
    </lineage>
</organism>
<sequence length="469" mass="51039">MVHIHRQSKSATVNPLKSSQPLGAALAFLGVDGAIPLFHGSQGCTSFALVLCVRHFKETIPLQTTAMDELATVLGGAAHLEEAILNLKKRANPRLIGICTTALVETRSEDFARQIANIKMTHAEKLAGTEVVLANTPDFDGALEEGWARAVAAMIQQITLRGQQAPRSRKATLIERITKPSEQPWKQKKVAILPGWHLTVGDIEHLREMVEGFGLRPVIVPDVSGSLDGTVPDRWMPTTYGGTSIEDIQELGRAVQCIAIGEHMRRPAELLQTLTGVPYVLVQSLTGLKNVDQFVSLLSEISCVPAPAKIHRHRSQLQDALLDGHFHFAGKKIAIATEPDQLYQFATFFTGLGAEIISAVTTTGESEIIEKVPAEKVQIGDLGDLEELAGGADLLVTHSHGRQAAERLGIPLLRIGFPIFDRLGSQHKLTVLYRGTRDLIFEAANIIQANQPAPSLEKIDAMRKRRNAG</sequence>
<dbReference type="PANTHER" id="PTHR33712">
    <property type="entry name" value="LIGHT-INDEPENDENT PROTOCHLOROPHYLLIDE REDUCTASE SUBUNIT B"/>
    <property type="match status" value="1"/>
</dbReference>
<keyword evidence="5 6" id="KW-0535">Nitrogen fixation</keyword>
<reference evidence="8 9" key="1">
    <citation type="journal article" date="2016" name="Int. J. Syst. Evol. Microbiol.">
        <title>Ensifer glycinis sp. nov., an novel rhizobial species associated with Glycine spp.</title>
        <authorList>
            <person name="Yan H."/>
            <person name="Yan J."/>
            <person name="Sui X.H."/>
            <person name="Wang E.T."/>
            <person name="Chen W.X."/>
            <person name="Zhang X.X."/>
            <person name="Chen W.F."/>
        </authorList>
    </citation>
    <scope>NUCLEOTIDE SEQUENCE [LARGE SCALE GENOMIC DNA]</scope>
    <source>
        <strain evidence="8 9">CCBAU 23380</strain>
    </source>
</reference>
<dbReference type="OrthoDB" id="9800746at2"/>
<keyword evidence="9" id="KW-1185">Reference proteome</keyword>
<protein>
    <recommendedName>
        <fullName evidence="4">Nitrogenase iron-molybdenum cofactor biosynthesis protein NifN</fullName>
    </recommendedName>
</protein>
<comment type="similarity">
    <text evidence="3 6">Belongs to the NifD/NifK/NifE/NifN family.</text>
</comment>
<feature type="domain" description="Nitrogenase/oxidoreductase component 1" evidence="7">
    <location>
        <begin position="19"/>
        <end position="447"/>
    </location>
</feature>
<dbReference type="PROSITE" id="PS00699">
    <property type="entry name" value="NITROGENASE_1_1"/>
    <property type="match status" value="1"/>
</dbReference>
<accession>A0A178Y9W6</accession>
<gene>
    <name evidence="8" type="ORF">AU381_21145</name>
</gene>
<evidence type="ECO:0000313" key="8">
    <source>
        <dbReference type="EMBL" id="OAP44247.1"/>
    </source>
</evidence>
<dbReference type="Gene3D" id="3.40.50.1980">
    <property type="entry name" value="Nitrogenase molybdenum iron protein domain"/>
    <property type="match status" value="3"/>
</dbReference>
<evidence type="ECO:0000256" key="1">
    <source>
        <dbReference type="ARBA" id="ARBA00003171"/>
    </source>
</evidence>
<evidence type="ECO:0000256" key="2">
    <source>
        <dbReference type="ARBA" id="ARBA00005155"/>
    </source>
</evidence>
<dbReference type="InterPro" id="IPR000318">
    <property type="entry name" value="Nase_comp1_CS"/>
</dbReference>
<name>A0A178Y9W6_9HYPH</name>
<dbReference type="Proteomes" id="UP000094025">
    <property type="component" value="Unassembled WGS sequence"/>
</dbReference>
<dbReference type="Pfam" id="PF00148">
    <property type="entry name" value="Oxidored_nitro"/>
    <property type="match status" value="1"/>
</dbReference>
<dbReference type="PANTHER" id="PTHR33712:SF7">
    <property type="entry name" value="LIGHT-INDEPENDENT PROTOCHLOROPHYLLIDE REDUCTASE SUBUNIT B"/>
    <property type="match status" value="1"/>
</dbReference>
<dbReference type="STRING" id="1472378.AU381_21145"/>
<dbReference type="GO" id="GO:0065003">
    <property type="term" value="P:protein-containing complex assembly"/>
    <property type="evidence" value="ECO:0007669"/>
    <property type="project" value="InterPro"/>
</dbReference>
<evidence type="ECO:0000256" key="5">
    <source>
        <dbReference type="ARBA" id="ARBA00023231"/>
    </source>
</evidence>
<dbReference type="NCBIfam" id="TIGR01285">
    <property type="entry name" value="nifN"/>
    <property type="match status" value="1"/>
</dbReference>
<dbReference type="GeneID" id="48977640"/>
<dbReference type="UniPathway" id="UPA00782"/>
<dbReference type="CDD" id="cd01966">
    <property type="entry name" value="Nitrogenase_NifN_1"/>
    <property type="match status" value="1"/>
</dbReference>
<evidence type="ECO:0000313" key="9">
    <source>
        <dbReference type="Proteomes" id="UP000094025"/>
    </source>
</evidence>
<dbReference type="InterPro" id="IPR000510">
    <property type="entry name" value="Nase/OxRdtase_comp1"/>
</dbReference>
<dbReference type="Gene3D" id="6.10.250.1090">
    <property type="match status" value="1"/>
</dbReference>
<evidence type="ECO:0000256" key="6">
    <source>
        <dbReference type="RuleBase" id="RU004021"/>
    </source>
</evidence>
<dbReference type="InterPro" id="IPR050152">
    <property type="entry name" value="ChlB/BchB/BchZ"/>
</dbReference>
<dbReference type="InterPro" id="IPR005975">
    <property type="entry name" value="Nase_Mo-Fe_CF"/>
</dbReference>
<dbReference type="SUPFAM" id="SSF53807">
    <property type="entry name" value="Helical backbone' metal receptor"/>
    <property type="match status" value="1"/>
</dbReference>
<evidence type="ECO:0000256" key="4">
    <source>
        <dbReference type="ARBA" id="ARBA00013282"/>
    </source>
</evidence>
<comment type="function">
    <text evidence="1">This protein may play a role in the biosynthesis of the prosthetic group of nitrogenase (FeMo cofactor).</text>
</comment>
<evidence type="ECO:0000256" key="3">
    <source>
        <dbReference type="ARBA" id="ARBA00011002"/>
    </source>
</evidence>
<comment type="pathway">
    <text evidence="2">Cofactor biosynthesis; Fe-Mo cofactor biosynthesis.</text>
</comment>
<evidence type="ECO:0000259" key="7">
    <source>
        <dbReference type="Pfam" id="PF00148"/>
    </source>
</evidence>
<comment type="caution">
    <text evidence="8">The sequence shown here is derived from an EMBL/GenBank/DDBJ whole genome shotgun (WGS) entry which is preliminary data.</text>
</comment>
<proteinExistence type="inferred from homology"/>